<reference evidence="1" key="1">
    <citation type="submission" date="2020-05" db="EMBL/GenBank/DDBJ databases">
        <authorList>
            <person name="Chiriac C."/>
            <person name="Salcher M."/>
            <person name="Ghai R."/>
            <person name="Kavagutti S V."/>
        </authorList>
    </citation>
    <scope>NUCLEOTIDE SEQUENCE</scope>
</reference>
<dbReference type="AlphaFoldDB" id="A0A6J7VZ93"/>
<dbReference type="EMBL" id="CAFBRX010000220">
    <property type="protein sequence ID" value="CAB5134919.1"/>
    <property type="molecule type" value="Genomic_DNA"/>
</dbReference>
<organism evidence="1">
    <name type="scientific">freshwater metagenome</name>
    <dbReference type="NCBI Taxonomy" id="449393"/>
    <lineage>
        <taxon>unclassified sequences</taxon>
        <taxon>metagenomes</taxon>
        <taxon>ecological metagenomes</taxon>
    </lineage>
</organism>
<protein>
    <submittedName>
        <fullName evidence="1">Unannotated protein</fullName>
    </submittedName>
</protein>
<name>A0A6J7VZ93_9ZZZZ</name>
<proteinExistence type="predicted"/>
<evidence type="ECO:0000313" key="1">
    <source>
        <dbReference type="EMBL" id="CAB5134919.1"/>
    </source>
</evidence>
<sequence length="224" mass="24941">MDLVIDHVRQLQDVHVANGDVIVVLFASATVEQGHLACGLDHRGIKMSRFRFQVFKDFNNRRLVTGLINFVPLSTVENRRSNESCRRSISQSLGLCPTQGGLANCAELHSVTRNTVPTPTSGVTKVSLKYLTDVHSARNTKWVQDDVNRSTVRHVRHVGLRKNLRDNTLVTVTSGQLVAHADLALLSNENLDHLVHTRCQLATFVAVEHADVNHLATFTVRNLE</sequence>
<gene>
    <name evidence="1" type="ORF">UFOPK4422_01577</name>
</gene>
<accession>A0A6J7VZ93</accession>